<dbReference type="PANTHER" id="PTHR32251:SF17">
    <property type="entry name" value="STEROID 5-ALPHA REDUCTASE C-TERMINAL DOMAIN-CONTAINING PROTEIN"/>
    <property type="match status" value="1"/>
</dbReference>
<dbReference type="PANTHER" id="PTHR32251">
    <property type="entry name" value="3-OXO-5-ALPHA-STEROID 4-DEHYDROGENASE"/>
    <property type="match status" value="1"/>
</dbReference>
<proteinExistence type="predicted"/>
<name>A0A1T5ITN3_9GAMM</name>
<dbReference type="InterPro" id="IPR010721">
    <property type="entry name" value="UstE-like"/>
</dbReference>
<dbReference type="EMBL" id="FUZV01000001">
    <property type="protein sequence ID" value="SKC42495.1"/>
    <property type="molecule type" value="Genomic_DNA"/>
</dbReference>
<reference evidence="2 3" key="1">
    <citation type="submission" date="2017-02" db="EMBL/GenBank/DDBJ databases">
        <authorList>
            <person name="Peterson S.W."/>
        </authorList>
    </citation>
    <scope>NUCLEOTIDE SEQUENCE [LARGE SCALE GENOMIC DNA]</scope>
    <source>
        <strain evidence="2 3">P15</strain>
    </source>
</reference>
<dbReference type="Proteomes" id="UP000190341">
    <property type="component" value="Unassembled WGS sequence"/>
</dbReference>
<evidence type="ECO:0000313" key="2">
    <source>
        <dbReference type="EMBL" id="SKC42495.1"/>
    </source>
</evidence>
<dbReference type="AlphaFoldDB" id="A0A1T5ITN3"/>
<dbReference type="GO" id="GO:0016020">
    <property type="term" value="C:membrane"/>
    <property type="evidence" value="ECO:0007669"/>
    <property type="project" value="TreeGrafter"/>
</dbReference>
<gene>
    <name evidence="2" type="ORF">SAMN06296058_0233</name>
</gene>
<protein>
    <submittedName>
        <fullName evidence="2">Steroid 5-alpha reductase family enzyme</fullName>
    </submittedName>
</protein>
<evidence type="ECO:0000256" key="1">
    <source>
        <dbReference type="SAM" id="Phobius"/>
    </source>
</evidence>
<dbReference type="RefSeq" id="WP_079722660.1">
    <property type="nucleotide sequence ID" value="NZ_BMCL01000003.1"/>
</dbReference>
<keyword evidence="1" id="KW-0472">Membrane</keyword>
<dbReference type="Pfam" id="PF06966">
    <property type="entry name" value="DUF1295"/>
    <property type="match status" value="1"/>
</dbReference>
<feature type="transmembrane region" description="Helical" evidence="1">
    <location>
        <begin position="101"/>
        <end position="124"/>
    </location>
</feature>
<dbReference type="Gene3D" id="1.20.120.1630">
    <property type="match status" value="1"/>
</dbReference>
<keyword evidence="1" id="KW-1133">Transmembrane helix</keyword>
<keyword evidence="3" id="KW-1185">Reference proteome</keyword>
<organism evidence="2 3">
    <name type="scientific">Pseudoxanthomonas indica</name>
    <dbReference type="NCBI Taxonomy" id="428993"/>
    <lineage>
        <taxon>Bacteria</taxon>
        <taxon>Pseudomonadati</taxon>
        <taxon>Pseudomonadota</taxon>
        <taxon>Gammaproteobacteria</taxon>
        <taxon>Lysobacterales</taxon>
        <taxon>Lysobacteraceae</taxon>
        <taxon>Pseudoxanthomonas</taxon>
    </lineage>
</organism>
<dbReference type="OrthoDB" id="9779233at2"/>
<keyword evidence="1" id="KW-0812">Transmembrane</keyword>
<dbReference type="STRING" id="428993.SAMN06296058_0233"/>
<dbReference type="PROSITE" id="PS50244">
    <property type="entry name" value="S5A_REDUCTASE"/>
    <property type="match status" value="1"/>
</dbReference>
<evidence type="ECO:0000313" key="3">
    <source>
        <dbReference type="Proteomes" id="UP000190341"/>
    </source>
</evidence>
<accession>A0A1T5ITN3</accession>
<feature type="transmembrane region" description="Helical" evidence="1">
    <location>
        <begin position="130"/>
        <end position="151"/>
    </location>
</feature>
<sequence>MSLIGVACLAVVMMTAGWLWQWRHRNIGIVDVLWALGVGCAALLIAWRGEGALTPRILLALMGGLWGLRLAVHLWRRVRSEPEDGRYRQLREHWRGGQGRIFGFFLLQAGLVVLFALPFVAVAANPRDGFSVWSLAAVLVWLGSVGGEALADAQLARFRRDPAHHGKTCRSGLWRYSRHPNYFFEWLHWFSYLLLAVGSPRWWLAISGPVVMYVFLRWLSGIPHTEKQALRTRGEDYREYQRVTPMLFPWFPKDGARSSSEKNP</sequence>
<feature type="transmembrane region" description="Helical" evidence="1">
    <location>
        <begin position="6"/>
        <end position="22"/>
    </location>
</feature>
<feature type="transmembrane region" description="Helical" evidence="1">
    <location>
        <begin position="180"/>
        <end position="196"/>
    </location>
</feature>
<feature type="transmembrane region" description="Helical" evidence="1">
    <location>
        <begin position="29"/>
        <end position="47"/>
    </location>
</feature>